<feature type="region of interest" description="Disordered" evidence="1">
    <location>
        <begin position="251"/>
        <end position="273"/>
    </location>
</feature>
<dbReference type="PANTHER" id="PTHR23150">
    <property type="entry name" value="SULFATASE MODIFYING FACTOR 1, 2"/>
    <property type="match status" value="1"/>
</dbReference>
<dbReference type="Gene3D" id="3.90.1580.10">
    <property type="entry name" value="paralog of FGE (formylglycine-generating enzyme)"/>
    <property type="match status" value="1"/>
</dbReference>
<name>A0A0S4LI19_9BACT</name>
<protein>
    <recommendedName>
        <fullName evidence="2">Sulfatase-modifying factor enzyme-like domain-containing protein</fullName>
    </recommendedName>
</protein>
<dbReference type="SUPFAM" id="SSF56436">
    <property type="entry name" value="C-type lectin-like"/>
    <property type="match status" value="1"/>
</dbReference>
<dbReference type="RefSeq" id="WP_090749722.1">
    <property type="nucleotide sequence ID" value="NZ_CZQA01000009.1"/>
</dbReference>
<dbReference type="InterPro" id="IPR051043">
    <property type="entry name" value="Sulfatase_Mod_Factor_Kinase"/>
</dbReference>
<dbReference type="PANTHER" id="PTHR23150:SF19">
    <property type="entry name" value="FORMYLGLYCINE-GENERATING ENZYME"/>
    <property type="match status" value="1"/>
</dbReference>
<evidence type="ECO:0000313" key="3">
    <source>
        <dbReference type="EMBL" id="CUS37228.1"/>
    </source>
</evidence>
<proteinExistence type="predicted"/>
<sequence>MMREASGRVWRRASLVVIMAGVIASMSHVAWGLDTQDITVEWTESGKKLAMERVANWKTKGEMIVVPAGEFLMGSDKKTDRLAYRGEIPQRRVYLDAFAIDKYEVTNLHYLKFILATGRNPQLDWRYDGGNFQEAMAHHPIMHVTWHDADAYCKWAGQRLPTEAEWEKAARGEDGRMNPWGSQSAGLSRANFGRTGLSGPVRDRPERSLMYPPIIAVDKYENSVSPYGLYQTMGNVAEWVSDWYDQGYYKTAPDRNPQGPATGTQKAFRGGGWMDSTTTMRVAMRNGTDPNTKINWLGFRCAKSVTEEPSSVRTSQVHYVTSSVESAR</sequence>
<keyword evidence="4" id="KW-1185">Reference proteome</keyword>
<reference evidence="3 4" key="1">
    <citation type="submission" date="2015-10" db="EMBL/GenBank/DDBJ databases">
        <authorList>
            <person name="Gilbert D.G."/>
        </authorList>
    </citation>
    <scope>NUCLEOTIDE SEQUENCE [LARGE SCALE GENOMIC DNA]</scope>
    <source>
        <strain evidence="3">COMA1</strain>
    </source>
</reference>
<dbReference type="InterPro" id="IPR005532">
    <property type="entry name" value="SUMF_dom"/>
</dbReference>
<feature type="domain" description="Sulfatase-modifying factor enzyme-like" evidence="2">
    <location>
        <begin position="61"/>
        <end position="303"/>
    </location>
</feature>
<dbReference type="STRING" id="1742972.COMA1_30475"/>
<dbReference type="Pfam" id="PF03781">
    <property type="entry name" value="FGE-sulfatase"/>
    <property type="match status" value="1"/>
</dbReference>
<evidence type="ECO:0000313" key="4">
    <source>
        <dbReference type="Proteomes" id="UP000199032"/>
    </source>
</evidence>
<dbReference type="AlphaFoldDB" id="A0A0S4LI19"/>
<gene>
    <name evidence="3" type="ORF">COMA1_30475</name>
</gene>
<evidence type="ECO:0000256" key="1">
    <source>
        <dbReference type="SAM" id="MobiDB-lite"/>
    </source>
</evidence>
<dbReference type="Proteomes" id="UP000199032">
    <property type="component" value="Unassembled WGS sequence"/>
</dbReference>
<accession>A0A0S4LI19</accession>
<dbReference type="InterPro" id="IPR016187">
    <property type="entry name" value="CTDL_fold"/>
</dbReference>
<dbReference type="OrthoDB" id="9773278at2"/>
<organism evidence="3 4">
    <name type="scientific">Candidatus Nitrospira nitrosa</name>
    <dbReference type="NCBI Taxonomy" id="1742972"/>
    <lineage>
        <taxon>Bacteria</taxon>
        <taxon>Pseudomonadati</taxon>
        <taxon>Nitrospirota</taxon>
        <taxon>Nitrospiria</taxon>
        <taxon>Nitrospirales</taxon>
        <taxon>Nitrospiraceae</taxon>
        <taxon>Nitrospira</taxon>
    </lineage>
</organism>
<dbReference type="InterPro" id="IPR042095">
    <property type="entry name" value="SUMF_sf"/>
</dbReference>
<dbReference type="GO" id="GO:0120147">
    <property type="term" value="F:formylglycine-generating oxidase activity"/>
    <property type="evidence" value="ECO:0007669"/>
    <property type="project" value="TreeGrafter"/>
</dbReference>
<dbReference type="EMBL" id="CZQA01000009">
    <property type="protein sequence ID" value="CUS37228.1"/>
    <property type="molecule type" value="Genomic_DNA"/>
</dbReference>
<evidence type="ECO:0000259" key="2">
    <source>
        <dbReference type="Pfam" id="PF03781"/>
    </source>
</evidence>